<organism evidence="8 9">
    <name type="scientific">Coprinopsis marcescibilis</name>
    <name type="common">Agaric fungus</name>
    <name type="synonym">Psathyrella marcescibilis</name>
    <dbReference type="NCBI Taxonomy" id="230819"/>
    <lineage>
        <taxon>Eukaryota</taxon>
        <taxon>Fungi</taxon>
        <taxon>Dikarya</taxon>
        <taxon>Basidiomycota</taxon>
        <taxon>Agaricomycotina</taxon>
        <taxon>Agaricomycetes</taxon>
        <taxon>Agaricomycetidae</taxon>
        <taxon>Agaricales</taxon>
        <taxon>Agaricineae</taxon>
        <taxon>Psathyrellaceae</taxon>
        <taxon>Coprinopsis</taxon>
    </lineage>
</organism>
<keyword evidence="9" id="KW-1185">Reference proteome</keyword>
<evidence type="ECO:0000256" key="3">
    <source>
        <dbReference type="ARBA" id="ARBA00023015"/>
    </source>
</evidence>
<keyword evidence="4" id="KW-0804">Transcription</keyword>
<feature type="compositionally biased region" description="Low complexity" evidence="6">
    <location>
        <begin position="96"/>
        <end position="107"/>
    </location>
</feature>
<evidence type="ECO:0000259" key="7">
    <source>
        <dbReference type="PROSITE" id="PS50048"/>
    </source>
</evidence>
<dbReference type="InterPro" id="IPR050815">
    <property type="entry name" value="TF_fung"/>
</dbReference>
<keyword evidence="3" id="KW-0805">Transcription regulation</keyword>
<feature type="compositionally biased region" description="Basic residues" evidence="6">
    <location>
        <begin position="239"/>
        <end position="256"/>
    </location>
</feature>
<dbReference type="SUPFAM" id="SSF57701">
    <property type="entry name" value="Zn2/Cys6 DNA-binding domain"/>
    <property type="match status" value="1"/>
</dbReference>
<gene>
    <name evidence="8" type="ORF">FA15DRAFT_741029</name>
</gene>
<proteinExistence type="predicted"/>
<accession>A0A5C3K9C5</accession>
<feature type="compositionally biased region" description="Polar residues" evidence="6">
    <location>
        <begin position="1"/>
        <end position="28"/>
    </location>
</feature>
<dbReference type="PROSITE" id="PS50048">
    <property type="entry name" value="ZN2_CY6_FUNGAL_2"/>
    <property type="match status" value="1"/>
</dbReference>
<evidence type="ECO:0000256" key="2">
    <source>
        <dbReference type="ARBA" id="ARBA00022723"/>
    </source>
</evidence>
<sequence>MVASSNGDLFSSFQQTMIPEEGPQSSEDGSGLHSPVFGASYPSAHGDSFRPYQPDHIDVQPASQYDYSIAPHQPISPGSLELTNNSGRHHIPYPGPQYIHPHPQQPHSNRAHGHGPLPVDFDRAHSVHSGGSMGAWYNQQDRTLPSRPSQEVYPRPPGNSTSIPSNQDHRPQLDPTERLEDSASTSSVPPTTEAPRKPSSVVIACRQCRARKIRCDSTRPVCNNCVRRNNQCEYDSVPKRRGPDKRPGTRQRSCKKRPADGSIPPPAKKKKTSDRQEVQLPQPRIKTEVVGDSLQSPTTPRYTERPSNSYQYNHPTHVPLPDLHQSPIMTDQISADRSYSNMGYGYDQGSYHKQSFRALDANSFQSIGGPRSSFDLQKPASLDLSHRAHWDRLAQTPNIPTIIQEIRFLIDGTGHMLSFINVENLEKRLWQEEHRATVHPAFIYAALALARLMRSSNFGGESGGLNMALSYRNEAVRAMRESKDQRYVDLTLVEAALILVIFESSAQPDFTHSSAAAALMELDELIRVMNLTNIDAMLPNVSRFSTSVPVVYTPIPDRDAPPRKCTCVGSLVASPIDHYNNRHFTPPWDHNWTPDQVRSEEIRRLVWSALDLVSEYLAHCAASNRPPPRLSLTDTSKYALYFPGEAYEQTQPVYGPPETTLTPKESVWALYCRSLLLWAFCNRFRDDPIPSSPPAEDQRGEDITEAWSEVQAIEDSLDSHKCNLDTMLIYITREHIHK</sequence>
<evidence type="ECO:0000313" key="9">
    <source>
        <dbReference type="Proteomes" id="UP000307440"/>
    </source>
</evidence>
<dbReference type="Gene3D" id="4.10.240.10">
    <property type="entry name" value="Zn(2)-C6 fungal-type DNA-binding domain"/>
    <property type="match status" value="1"/>
</dbReference>
<dbReference type="Proteomes" id="UP000307440">
    <property type="component" value="Unassembled WGS sequence"/>
</dbReference>
<feature type="compositionally biased region" description="Basic and acidic residues" evidence="6">
    <location>
        <begin position="167"/>
        <end position="181"/>
    </location>
</feature>
<feature type="compositionally biased region" description="Polar residues" evidence="6">
    <location>
        <begin position="137"/>
        <end position="149"/>
    </location>
</feature>
<evidence type="ECO:0000256" key="1">
    <source>
        <dbReference type="ARBA" id="ARBA00004123"/>
    </source>
</evidence>
<dbReference type="OrthoDB" id="10261408at2759"/>
<dbReference type="InterPro" id="IPR036864">
    <property type="entry name" value="Zn2-C6_fun-type_DNA-bd_sf"/>
</dbReference>
<dbReference type="PANTHER" id="PTHR47338:SF5">
    <property type="entry name" value="ZN(II)2CYS6 TRANSCRIPTION FACTOR (EUROFUNG)"/>
    <property type="match status" value="1"/>
</dbReference>
<dbReference type="GO" id="GO:0008270">
    <property type="term" value="F:zinc ion binding"/>
    <property type="evidence" value="ECO:0007669"/>
    <property type="project" value="InterPro"/>
</dbReference>
<evidence type="ECO:0000256" key="4">
    <source>
        <dbReference type="ARBA" id="ARBA00023163"/>
    </source>
</evidence>
<keyword evidence="5" id="KW-0539">Nucleus</keyword>
<dbReference type="EMBL" id="ML210683">
    <property type="protein sequence ID" value="TFK16655.1"/>
    <property type="molecule type" value="Genomic_DNA"/>
</dbReference>
<evidence type="ECO:0000256" key="5">
    <source>
        <dbReference type="ARBA" id="ARBA00023242"/>
    </source>
</evidence>
<name>A0A5C3K9C5_COPMA</name>
<dbReference type="AlphaFoldDB" id="A0A5C3K9C5"/>
<evidence type="ECO:0000313" key="8">
    <source>
        <dbReference type="EMBL" id="TFK16655.1"/>
    </source>
</evidence>
<feature type="region of interest" description="Disordered" evidence="6">
    <location>
        <begin position="1"/>
        <end position="200"/>
    </location>
</feature>
<dbReference type="SMART" id="SM00066">
    <property type="entry name" value="GAL4"/>
    <property type="match status" value="1"/>
</dbReference>
<reference evidence="8 9" key="1">
    <citation type="journal article" date="2019" name="Nat. Ecol. Evol.">
        <title>Megaphylogeny resolves global patterns of mushroom evolution.</title>
        <authorList>
            <person name="Varga T."/>
            <person name="Krizsan K."/>
            <person name="Foldi C."/>
            <person name="Dima B."/>
            <person name="Sanchez-Garcia M."/>
            <person name="Sanchez-Ramirez S."/>
            <person name="Szollosi G.J."/>
            <person name="Szarkandi J.G."/>
            <person name="Papp V."/>
            <person name="Albert L."/>
            <person name="Andreopoulos W."/>
            <person name="Angelini C."/>
            <person name="Antonin V."/>
            <person name="Barry K.W."/>
            <person name="Bougher N.L."/>
            <person name="Buchanan P."/>
            <person name="Buyck B."/>
            <person name="Bense V."/>
            <person name="Catcheside P."/>
            <person name="Chovatia M."/>
            <person name="Cooper J."/>
            <person name="Damon W."/>
            <person name="Desjardin D."/>
            <person name="Finy P."/>
            <person name="Geml J."/>
            <person name="Haridas S."/>
            <person name="Hughes K."/>
            <person name="Justo A."/>
            <person name="Karasinski D."/>
            <person name="Kautmanova I."/>
            <person name="Kiss B."/>
            <person name="Kocsube S."/>
            <person name="Kotiranta H."/>
            <person name="LaButti K.M."/>
            <person name="Lechner B.E."/>
            <person name="Liimatainen K."/>
            <person name="Lipzen A."/>
            <person name="Lukacs Z."/>
            <person name="Mihaltcheva S."/>
            <person name="Morgado L.N."/>
            <person name="Niskanen T."/>
            <person name="Noordeloos M.E."/>
            <person name="Ohm R.A."/>
            <person name="Ortiz-Santana B."/>
            <person name="Ovrebo C."/>
            <person name="Racz N."/>
            <person name="Riley R."/>
            <person name="Savchenko A."/>
            <person name="Shiryaev A."/>
            <person name="Soop K."/>
            <person name="Spirin V."/>
            <person name="Szebenyi C."/>
            <person name="Tomsovsky M."/>
            <person name="Tulloss R.E."/>
            <person name="Uehling J."/>
            <person name="Grigoriev I.V."/>
            <person name="Vagvolgyi C."/>
            <person name="Papp T."/>
            <person name="Martin F.M."/>
            <person name="Miettinen O."/>
            <person name="Hibbett D.S."/>
            <person name="Nagy L.G."/>
        </authorList>
    </citation>
    <scope>NUCLEOTIDE SEQUENCE [LARGE SCALE GENOMIC DNA]</scope>
    <source>
        <strain evidence="8 9">CBS 121175</strain>
    </source>
</reference>
<feature type="region of interest" description="Disordered" evidence="6">
    <location>
        <begin position="234"/>
        <end position="310"/>
    </location>
</feature>
<dbReference type="STRING" id="230819.A0A5C3K9C5"/>
<dbReference type="PROSITE" id="PS00463">
    <property type="entry name" value="ZN2_CY6_FUNGAL_1"/>
    <property type="match status" value="1"/>
</dbReference>
<comment type="subcellular location">
    <subcellularLocation>
        <location evidence="1">Nucleus</location>
    </subcellularLocation>
</comment>
<protein>
    <recommendedName>
        <fullName evidence="7">Zn(2)-C6 fungal-type domain-containing protein</fullName>
    </recommendedName>
</protein>
<dbReference type="Pfam" id="PF00172">
    <property type="entry name" value="Zn_clus"/>
    <property type="match status" value="1"/>
</dbReference>
<dbReference type="CDD" id="cd00067">
    <property type="entry name" value="GAL4"/>
    <property type="match status" value="1"/>
</dbReference>
<dbReference type="GO" id="GO:0000981">
    <property type="term" value="F:DNA-binding transcription factor activity, RNA polymerase II-specific"/>
    <property type="evidence" value="ECO:0007669"/>
    <property type="project" value="InterPro"/>
</dbReference>
<keyword evidence="2" id="KW-0479">Metal-binding</keyword>
<feature type="domain" description="Zn(2)-C6 fungal-type" evidence="7">
    <location>
        <begin position="204"/>
        <end position="234"/>
    </location>
</feature>
<feature type="compositionally biased region" description="Polar residues" evidence="6">
    <location>
        <begin position="293"/>
        <end position="310"/>
    </location>
</feature>
<evidence type="ECO:0000256" key="6">
    <source>
        <dbReference type="SAM" id="MobiDB-lite"/>
    </source>
</evidence>
<dbReference type="PANTHER" id="PTHR47338">
    <property type="entry name" value="ZN(II)2CYS6 TRANSCRIPTION FACTOR (EUROFUNG)-RELATED"/>
    <property type="match status" value="1"/>
</dbReference>
<dbReference type="InterPro" id="IPR001138">
    <property type="entry name" value="Zn2Cys6_DnaBD"/>
</dbReference>
<dbReference type="GO" id="GO:0005634">
    <property type="term" value="C:nucleus"/>
    <property type="evidence" value="ECO:0007669"/>
    <property type="project" value="UniProtKB-SubCell"/>
</dbReference>